<dbReference type="NCBIfam" id="TIGR01189">
    <property type="entry name" value="ccmA"/>
    <property type="match status" value="1"/>
</dbReference>
<evidence type="ECO:0000259" key="7">
    <source>
        <dbReference type="PROSITE" id="PS50893"/>
    </source>
</evidence>
<organism evidence="8 9">
    <name type="scientific">Moraxella macacae 0408225</name>
    <dbReference type="NCBI Taxonomy" id="1230338"/>
    <lineage>
        <taxon>Bacteria</taxon>
        <taxon>Pseudomonadati</taxon>
        <taxon>Pseudomonadota</taxon>
        <taxon>Gammaproteobacteria</taxon>
        <taxon>Moraxellales</taxon>
        <taxon>Moraxellaceae</taxon>
        <taxon>Moraxella</taxon>
    </lineage>
</organism>
<dbReference type="GO" id="GO:0005524">
    <property type="term" value="F:ATP binding"/>
    <property type="evidence" value="ECO:0007669"/>
    <property type="project" value="UniProtKB-KW"/>
</dbReference>
<dbReference type="InterPro" id="IPR027417">
    <property type="entry name" value="P-loop_NTPase"/>
</dbReference>
<evidence type="ECO:0000256" key="5">
    <source>
        <dbReference type="ARBA" id="ARBA00022967"/>
    </source>
</evidence>
<dbReference type="STRING" id="1230338.MOMA_03085"/>
<dbReference type="PROSITE" id="PS00211">
    <property type="entry name" value="ABC_TRANSPORTER_1"/>
    <property type="match status" value="1"/>
</dbReference>
<keyword evidence="1" id="KW-0813">Transport</keyword>
<evidence type="ECO:0000256" key="3">
    <source>
        <dbReference type="ARBA" id="ARBA00022748"/>
    </source>
</evidence>
<dbReference type="EMBL" id="ANIN01000001">
    <property type="protein sequence ID" value="ELA09354.1"/>
    <property type="molecule type" value="Genomic_DNA"/>
</dbReference>
<dbReference type="PANTHER" id="PTHR43499">
    <property type="entry name" value="ABC TRANSPORTER I FAMILY MEMBER 1"/>
    <property type="match status" value="1"/>
</dbReference>
<keyword evidence="4" id="KW-0067">ATP-binding</keyword>
<dbReference type="OrthoDB" id="9800654at2"/>
<dbReference type="AlphaFoldDB" id="L2F8F4"/>
<dbReference type="Pfam" id="PF00005">
    <property type="entry name" value="ABC_tran"/>
    <property type="match status" value="1"/>
</dbReference>
<dbReference type="RefSeq" id="WP_009767174.1">
    <property type="nucleotide sequence ID" value="NZ_ANIN01000001.1"/>
</dbReference>
<evidence type="ECO:0000256" key="6">
    <source>
        <dbReference type="ARBA" id="ARBA00023136"/>
    </source>
</evidence>
<dbReference type="Proteomes" id="UP000023795">
    <property type="component" value="Unassembled WGS sequence"/>
</dbReference>
<keyword evidence="9" id="KW-1185">Reference proteome</keyword>
<dbReference type="GO" id="GO:0016887">
    <property type="term" value="F:ATP hydrolysis activity"/>
    <property type="evidence" value="ECO:0007669"/>
    <property type="project" value="InterPro"/>
</dbReference>
<reference evidence="8 9" key="1">
    <citation type="journal article" date="2013" name="Genome Announc.">
        <title>Genome Sequence of Moraxella macacae 0408225, a Novel Bacterial Species Isolated from a Cynomolgus Macaque with Epistaxis.</title>
        <authorList>
            <person name="Ladner J.T."/>
            <person name="Whitehouse C.A."/>
            <person name="Koroleva G.I."/>
            <person name="Palacios G.F."/>
        </authorList>
    </citation>
    <scope>NUCLEOTIDE SEQUENCE [LARGE SCALE GENOMIC DNA]</scope>
    <source>
        <strain evidence="8 9">0408225</strain>
    </source>
</reference>
<comment type="caution">
    <text evidence="8">The sequence shown here is derived from an EMBL/GenBank/DDBJ whole genome shotgun (WGS) entry which is preliminary data.</text>
</comment>
<name>L2F8F4_9GAMM</name>
<dbReference type="Gene3D" id="3.40.50.300">
    <property type="entry name" value="P-loop containing nucleotide triphosphate hydrolases"/>
    <property type="match status" value="1"/>
</dbReference>
<dbReference type="GO" id="GO:0017004">
    <property type="term" value="P:cytochrome complex assembly"/>
    <property type="evidence" value="ECO:0007669"/>
    <property type="project" value="UniProtKB-KW"/>
</dbReference>
<dbReference type="SUPFAM" id="SSF52540">
    <property type="entry name" value="P-loop containing nucleoside triphosphate hydrolases"/>
    <property type="match status" value="1"/>
</dbReference>
<dbReference type="PROSITE" id="PS50893">
    <property type="entry name" value="ABC_TRANSPORTER_2"/>
    <property type="match status" value="1"/>
</dbReference>
<accession>L2F8F4</accession>
<gene>
    <name evidence="8" type="ORF">MOMA_03085</name>
</gene>
<evidence type="ECO:0000256" key="1">
    <source>
        <dbReference type="ARBA" id="ARBA00022448"/>
    </source>
</evidence>
<evidence type="ECO:0000313" key="8">
    <source>
        <dbReference type="EMBL" id="ELA09354.1"/>
    </source>
</evidence>
<dbReference type="eggNOG" id="COG4133">
    <property type="taxonomic scope" value="Bacteria"/>
</dbReference>
<protein>
    <submittedName>
        <fullName evidence="8">Heme exporter protein CcmA</fullName>
    </submittedName>
</protein>
<evidence type="ECO:0000256" key="4">
    <source>
        <dbReference type="ARBA" id="ARBA00022840"/>
    </source>
</evidence>
<dbReference type="GO" id="GO:0022857">
    <property type="term" value="F:transmembrane transporter activity"/>
    <property type="evidence" value="ECO:0007669"/>
    <property type="project" value="InterPro"/>
</dbReference>
<dbReference type="PATRIC" id="fig|1230338.3.peg.673"/>
<sequence length="220" mass="24283">MPNQPPTSSSAIKSTEPVLACCDVAIQRGEFVLCNHVSFRLYQGDICHLTGENGMGKTTFIMQLAGLIPIIQGEVLYQGKPNLPTQPLYIAHQVGIHAQLSVKQNLRFLLGLYAIKPTADELSQALHWVGLAGYEDIACYQLSAGQMRRVGLSRLWFCVKQSDAIPFWLLDEPLTALDINMIAKVEKIMQDFANQGGTVLLTSHQTVSVANKTLDLQKFI</sequence>
<proteinExistence type="predicted"/>
<keyword evidence="5" id="KW-1278">Translocase</keyword>
<feature type="domain" description="ABC transporter" evidence="7">
    <location>
        <begin position="19"/>
        <end position="220"/>
    </location>
</feature>
<dbReference type="PANTHER" id="PTHR43499:SF1">
    <property type="entry name" value="ABC TRANSPORTER I FAMILY MEMBER 1"/>
    <property type="match status" value="1"/>
</dbReference>
<evidence type="ECO:0000313" key="9">
    <source>
        <dbReference type="Proteomes" id="UP000023795"/>
    </source>
</evidence>
<evidence type="ECO:0000256" key="2">
    <source>
        <dbReference type="ARBA" id="ARBA00022741"/>
    </source>
</evidence>
<keyword evidence="2" id="KW-0547">Nucleotide-binding</keyword>
<dbReference type="InterPro" id="IPR003439">
    <property type="entry name" value="ABC_transporter-like_ATP-bd"/>
</dbReference>
<dbReference type="InterPro" id="IPR005895">
    <property type="entry name" value="ABC_transptr_haem_export_CcmA"/>
</dbReference>
<dbReference type="InterPro" id="IPR017871">
    <property type="entry name" value="ABC_transporter-like_CS"/>
</dbReference>
<keyword evidence="3" id="KW-0201">Cytochrome c-type biogenesis</keyword>
<keyword evidence="6" id="KW-0472">Membrane</keyword>